<dbReference type="PANTHER" id="PTHR45788">
    <property type="entry name" value="SUCCINATE/FUMARATE MITOCHONDRIAL TRANSPORTER-RELATED"/>
    <property type="match status" value="1"/>
</dbReference>
<evidence type="ECO:0000256" key="6">
    <source>
        <dbReference type="ARBA" id="ARBA00022989"/>
    </source>
</evidence>
<keyword evidence="12" id="KW-1185">Reference proteome</keyword>
<dbReference type="Gene3D" id="1.50.40.10">
    <property type="entry name" value="Mitochondrial carrier domain"/>
    <property type="match status" value="1"/>
</dbReference>
<organism evidence="11 12">
    <name type="scientific">Chrysochromulina tobinii</name>
    <dbReference type="NCBI Taxonomy" id="1460289"/>
    <lineage>
        <taxon>Eukaryota</taxon>
        <taxon>Haptista</taxon>
        <taxon>Haptophyta</taxon>
        <taxon>Prymnesiophyceae</taxon>
        <taxon>Prymnesiales</taxon>
        <taxon>Chrysochromulinaceae</taxon>
        <taxon>Chrysochromulina</taxon>
    </lineage>
</organism>
<evidence type="ECO:0000256" key="8">
    <source>
        <dbReference type="ARBA" id="ARBA00023136"/>
    </source>
</evidence>
<dbReference type="SUPFAM" id="SSF103506">
    <property type="entry name" value="Mitochondrial carrier"/>
    <property type="match status" value="1"/>
</dbReference>
<evidence type="ECO:0000256" key="9">
    <source>
        <dbReference type="PROSITE-ProRule" id="PRU00282"/>
    </source>
</evidence>
<dbReference type="GO" id="GO:0005469">
    <property type="term" value="F:succinate:fumarate antiporter activity"/>
    <property type="evidence" value="ECO:0007669"/>
    <property type="project" value="TreeGrafter"/>
</dbReference>
<evidence type="ECO:0000313" key="12">
    <source>
        <dbReference type="Proteomes" id="UP000037460"/>
    </source>
</evidence>
<evidence type="ECO:0000256" key="1">
    <source>
        <dbReference type="ARBA" id="ARBA00004225"/>
    </source>
</evidence>
<keyword evidence="4 9" id="KW-0812">Transmembrane</keyword>
<keyword evidence="3 10" id="KW-0813">Transport</keyword>
<proteinExistence type="inferred from homology"/>
<comment type="similarity">
    <text evidence="2 10">Belongs to the mitochondrial carrier (TC 2.A.29) family.</text>
</comment>
<dbReference type="AlphaFoldDB" id="A0A0M0J526"/>
<dbReference type="PANTHER" id="PTHR45788:SF2">
    <property type="entry name" value="SUCCINATE_FUMARATE MITOCHONDRIAL TRANSPORTER"/>
    <property type="match status" value="1"/>
</dbReference>
<dbReference type="EMBL" id="JWZX01003351">
    <property type="protein sequence ID" value="KOO21575.1"/>
    <property type="molecule type" value="Genomic_DNA"/>
</dbReference>
<dbReference type="Pfam" id="PF00153">
    <property type="entry name" value="Mito_carr"/>
    <property type="match status" value="3"/>
</dbReference>
<evidence type="ECO:0000256" key="5">
    <source>
        <dbReference type="ARBA" id="ARBA00022737"/>
    </source>
</evidence>
<protein>
    <submittedName>
        <fullName evidence="11">Sfc1p</fullName>
    </submittedName>
</protein>
<dbReference type="InterPro" id="IPR023395">
    <property type="entry name" value="MCP_dom_sf"/>
</dbReference>
<name>A0A0M0J526_9EUKA</name>
<comment type="caution">
    <text evidence="11">The sequence shown here is derived from an EMBL/GenBank/DDBJ whole genome shotgun (WGS) entry which is preliminary data.</text>
</comment>
<dbReference type="OrthoDB" id="44467at2759"/>
<gene>
    <name evidence="11" type="ORF">Ctob_001642</name>
</gene>
<dbReference type="PROSITE" id="PS50920">
    <property type="entry name" value="SOLCAR"/>
    <property type="match status" value="2"/>
</dbReference>
<keyword evidence="5" id="KW-0677">Repeat</keyword>
<feature type="repeat" description="Solcar" evidence="9">
    <location>
        <begin position="62"/>
        <end position="153"/>
    </location>
</feature>
<keyword evidence="8 9" id="KW-0472">Membrane</keyword>
<evidence type="ECO:0000313" key="11">
    <source>
        <dbReference type="EMBL" id="KOO21575.1"/>
    </source>
</evidence>
<evidence type="ECO:0000256" key="2">
    <source>
        <dbReference type="ARBA" id="ARBA00006375"/>
    </source>
</evidence>
<keyword evidence="7" id="KW-0496">Mitochondrion</keyword>
<reference evidence="12" key="1">
    <citation type="journal article" date="2015" name="PLoS Genet.">
        <title>Genome Sequence and Transcriptome Analyses of Chrysochromulina tobin: Metabolic Tools for Enhanced Algal Fitness in the Prominent Order Prymnesiales (Haptophyceae).</title>
        <authorList>
            <person name="Hovde B.T."/>
            <person name="Deodato C.R."/>
            <person name="Hunsperger H.M."/>
            <person name="Ryken S.A."/>
            <person name="Yost W."/>
            <person name="Jha R.K."/>
            <person name="Patterson J."/>
            <person name="Monnat R.J. Jr."/>
            <person name="Barlow S.B."/>
            <person name="Starkenburg S.R."/>
            <person name="Cattolico R.A."/>
        </authorList>
    </citation>
    <scope>NUCLEOTIDE SEQUENCE</scope>
    <source>
        <strain evidence="12">CCMP291</strain>
    </source>
</reference>
<dbReference type="InterPro" id="IPR018108">
    <property type="entry name" value="MCP_transmembrane"/>
</dbReference>
<comment type="subcellular location">
    <subcellularLocation>
        <location evidence="1">Mitochondrion membrane</location>
        <topology evidence="1">Multi-pass membrane protein</topology>
    </subcellularLocation>
</comment>
<evidence type="ECO:0000256" key="4">
    <source>
        <dbReference type="ARBA" id="ARBA00022692"/>
    </source>
</evidence>
<feature type="repeat" description="Solcar" evidence="9">
    <location>
        <begin position="158"/>
        <end position="244"/>
    </location>
</feature>
<dbReference type="Proteomes" id="UP000037460">
    <property type="component" value="Unassembled WGS sequence"/>
</dbReference>
<evidence type="ECO:0000256" key="10">
    <source>
        <dbReference type="RuleBase" id="RU000488"/>
    </source>
</evidence>
<evidence type="ECO:0000256" key="3">
    <source>
        <dbReference type="ARBA" id="ARBA00022448"/>
    </source>
</evidence>
<keyword evidence="6" id="KW-1133">Transmembrane helix</keyword>
<sequence length="245" mass="25279">MPFEVTKNRLQLKCGPPGMLASMADTIRRAGVGGLYYGMQPAIAQVAGKTALRYVAYEEFRSRTGNALLAGTLAGLVEALVWVAPTERLKVLRQTEVGGAAGSGGTASVARAAARVLAQQGVTGLWLGAGPTAARQMVANGARFAVFEQMKTYLTAWQAPAPAVLAGGCAGVFSVMLTNPVDVVKTHMQATPLTAGSGGTLVAVRELVASEGLGAFARGLSARAWKIGLGQAVIFGTYDAVRSQL</sequence>
<accession>A0A0M0J526</accession>
<evidence type="ECO:0000256" key="7">
    <source>
        <dbReference type="ARBA" id="ARBA00023128"/>
    </source>
</evidence>
<dbReference type="InterPro" id="IPR049563">
    <property type="entry name" value="TXTP-like"/>
</dbReference>
<dbReference type="GO" id="GO:0031966">
    <property type="term" value="C:mitochondrial membrane"/>
    <property type="evidence" value="ECO:0007669"/>
    <property type="project" value="UniProtKB-SubCell"/>
</dbReference>